<name>A0A4Z0QJ47_9BACT</name>
<proteinExistence type="inferred from homology"/>
<dbReference type="EMBL" id="SRMB01000001">
    <property type="protein sequence ID" value="TGE29804.1"/>
    <property type="molecule type" value="Genomic_DNA"/>
</dbReference>
<protein>
    <submittedName>
        <fullName evidence="3">Uncharacterized protein</fullName>
    </submittedName>
</protein>
<dbReference type="Gene3D" id="3.40.50.1000">
    <property type="entry name" value="HAD superfamily/HAD-like"/>
    <property type="match status" value="1"/>
</dbReference>
<comment type="caution">
    <text evidence="3">The sequence shown here is derived from an EMBL/GenBank/DDBJ whole genome shotgun (WGS) entry which is preliminary data.</text>
</comment>
<dbReference type="InterPro" id="IPR036412">
    <property type="entry name" value="HAD-like_sf"/>
</dbReference>
<evidence type="ECO:0000256" key="1">
    <source>
        <dbReference type="ARBA" id="ARBA00009589"/>
    </source>
</evidence>
<dbReference type="Pfam" id="PF06941">
    <property type="entry name" value="NT5C"/>
    <property type="match status" value="1"/>
</dbReference>
<comment type="similarity">
    <text evidence="1">Belongs to the 5'(3')-deoxyribonucleotidase family.</text>
</comment>
<dbReference type="PANTHER" id="PTHR16504:SF4">
    <property type="entry name" value="5'(3')-DEOXYRIBONUCLEOTIDASE"/>
    <property type="match status" value="1"/>
</dbReference>
<dbReference type="OrthoDB" id="278110at2"/>
<dbReference type="InterPro" id="IPR023214">
    <property type="entry name" value="HAD_sf"/>
</dbReference>
<evidence type="ECO:0000313" key="3">
    <source>
        <dbReference type="EMBL" id="TGE29804.1"/>
    </source>
</evidence>
<accession>A0A4Z0QJ47</accession>
<dbReference type="Proteomes" id="UP000298471">
    <property type="component" value="Unassembled WGS sequence"/>
</dbReference>
<feature type="active site" description="Nucleophile" evidence="2">
    <location>
        <position position="21"/>
    </location>
</feature>
<gene>
    <name evidence="3" type="ORF">E5K02_10195</name>
</gene>
<keyword evidence="4" id="KW-1185">Reference proteome</keyword>
<organism evidence="3 4">
    <name type="scientific">Hymenobacter metallicola</name>
    <dbReference type="NCBI Taxonomy" id="2563114"/>
    <lineage>
        <taxon>Bacteria</taxon>
        <taxon>Pseudomonadati</taxon>
        <taxon>Bacteroidota</taxon>
        <taxon>Cytophagia</taxon>
        <taxon>Cytophagales</taxon>
        <taxon>Hymenobacteraceae</taxon>
        <taxon>Hymenobacter</taxon>
    </lineage>
</organism>
<evidence type="ECO:0000313" key="4">
    <source>
        <dbReference type="Proteomes" id="UP000298471"/>
    </source>
</evidence>
<dbReference type="SUPFAM" id="SSF56784">
    <property type="entry name" value="HAD-like"/>
    <property type="match status" value="1"/>
</dbReference>
<dbReference type="AlphaFoldDB" id="A0A4Z0QJ47"/>
<dbReference type="InterPro" id="IPR010708">
    <property type="entry name" value="5'(3')-deoxyribonucleotidase"/>
</dbReference>
<reference evidence="3 4" key="1">
    <citation type="submission" date="2019-04" db="EMBL/GenBank/DDBJ databases">
        <authorList>
            <person name="Feng G."/>
            <person name="Zhang J."/>
            <person name="Zhu H."/>
        </authorList>
    </citation>
    <scope>NUCLEOTIDE SEQUENCE [LARGE SCALE GENOMIC DNA]</scope>
    <source>
        <strain evidence="3 4">9PBR-1</strain>
    </source>
</reference>
<dbReference type="PANTHER" id="PTHR16504">
    <property type="entry name" value="5'(3')-DEOXYRIBONUCLEOTIDASE"/>
    <property type="match status" value="1"/>
</dbReference>
<dbReference type="GO" id="GO:0009223">
    <property type="term" value="P:pyrimidine deoxyribonucleotide catabolic process"/>
    <property type="evidence" value="ECO:0007669"/>
    <property type="project" value="TreeGrafter"/>
</dbReference>
<evidence type="ECO:0000256" key="2">
    <source>
        <dbReference type="PIRSR" id="PIRSR610708-1"/>
    </source>
</evidence>
<dbReference type="GO" id="GO:0008253">
    <property type="term" value="F:5'-nucleotidase activity"/>
    <property type="evidence" value="ECO:0007669"/>
    <property type="project" value="InterPro"/>
</dbReference>
<sequence length="196" mass="22291">MHNPFTNPTPCFMSEKVIFCDVDGVVADLGPEWVRRYNADYNDNLCYKTGVTGWDMTPFVKPECGQKIYNYLHDKTLYDGVQPIEGSVEGVARLRELGFRVVFATSTNVHMAGRKLLWLAEHGFLDLKYGTLSPDYMEVHDKSLLHGGALIDDGEHNLKNFCGIRILFSARHNAAVNNPSFFRVNNWKEVVDQFVL</sequence>
<feature type="active site" description="Proton donor" evidence="2">
    <location>
        <position position="23"/>
    </location>
</feature>